<proteinExistence type="predicted"/>
<evidence type="ECO:0000313" key="1">
    <source>
        <dbReference type="EMBL" id="SFB74593.1"/>
    </source>
</evidence>
<name>A0A1I1DPV7_BREAD</name>
<gene>
    <name evidence="1" type="ORF">SAMN02745150_00561</name>
</gene>
<dbReference type="RefSeq" id="WP_092318405.1">
    <property type="nucleotide sequence ID" value="NZ_FOKY01000002.1"/>
</dbReference>
<dbReference type="EMBL" id="FOKY01000002">
    <property type="protein sequence ID" value="SFB74593.1"/>
    <property type="molecule type" value="Genomic_DNA"/>
</dbReference>
<sequence length="163" mass="18399">MDSKRIDLGVINTIGNSDSVVSLYDFQTTTPRRVYDPEETTEYYFHTDQHRATIYKFSGDINSTYTFDLVMIENISTNEDIFQLANGPPSASGFDRWFYGMKVHNNNIVITSNATKDAAKTAMQNIQATDDNAAHFRRKSSVPGNNSQILSDLRSDRSIVLLD</sequence>
<reference evidence="2" key="1">
    <citation type="submission" date="2016-10" db="EMBL/GenBank/DDBJ databases">
        <authorList>
            <person name="Varghese N."/>
            <person name="Submissions S."/>
        </authorList>
    </citation>
    <scope>NUCLEOTIDE SEQUENCE [LARGE SCALE GENOMIC DNA]</scope>
    <source>
        <strain evidence="2">ATCC 43811</strain>
    </source>
</reference>
<organism evidence="1 2">
    <name type="scientific">Brevinema andersonii</name>
    <dbReference type="NCBI Taxonomy" id="34097"/>
    <lineage>
        <taxon>Bacteria</taxon>
        <taxon>Pseudomonadati</taxon>
        <taxon>Spirochaetota</taxon>
        <taxon>Spirochaetia</taxon>
        <taxon>Brevinematales</taxon>
        <taxon>Brevinemataceae</taxon>
        <taxon>Brevinema</taxon>
    </lineage>
</organism>
<accession>A0A1I1DPV7</accession>
<keyword evidence="2" id="KW-1185">Reference proteome</keyword>
<dbReference type="AlphaFoldDB" id="A0A1I1DPV7"/>
<evidence type="ECO:0000313" key="2">
    <source>
        <dbReference type="Proteomes" id="UP000240042"/>
    </source>
</evidence>
<protein>
    <submittedName>
        <fullName evidence="1">Uncharacterized protein</fullName>
    </submittedName>
</protein>
<dbReference type="Proteomes" id="UP000240042">
    <property type="component" value="Unassembled WGS sequence"/>
</dbReference>